<accession>A0A7W6ZGG8</accession>
<name>A0A7W6ZGG8_RHIET</name>
<protein>
    <submittedName>
        <fullName evidence="2">Uncharacterized protein</fullName>
    </submittedName>
</protein>
<sequence>MGSKTSSPLSSFFWVSFMTAKPKNFVMPAGMDLEDQLAYCIGTLVANWANCESMFYGILACVVGKADTGISSIIWLSTKSTKARVDLALQLLNEVEVPQPLKDEISKCAEVFDGITRTRNFYCHSFYKVDPSTMNLAAIETYSFDPRARTYRPHSKILNKATINELVETVRRASALNNALWKPLLELRGLLKAEHLELPEPFPEFLRPK</sequence>
<dbReference type="AlphaFoldDB" id="A0A7W6ZGG8"/>
<gene>
    <name evidence="1" type="ORF">GGE46_002149</name>
    <name evidence="2" type="ORF">GGE57_001940</name>
</gene>
<dbReference type="Proteomes" id="UP000557344">
    <property type="component" value="Unassembled WGS sequence"/>
</dbReference>
<evidence type="ECO:0000313" key="2">
    <source>
        <dbReference type="EMBL" id="MBB4535197.1"/>
    </source>
</evidence>
<dbReference type="EMBL" id="JACIID010000003">
    <property type="protein sequence ID" value="MBB4535197.1"/>
    <property type="molecule type" value="Genomic_DNA"/>
</dbReference>
<comment type="caution">
    <text evidence="2">The sequence shown here is derived from an EMBL/GenBank/DDBJ whole genome shotgun (WGS) entry which is preliminary data.</text>
</comment>
<dbReference type="RefSeq" id="WP_183840274.1">
    <property type="nucleotide sequence ID" value="NZ_JACIHU010000003.1"/>
</dbReference>
<evidence type="ECO:0000313" key="4">
    <source>
        <dbReference type="Proteomes" id="UP000557344"/>
    </source>
</evidence>
<organism evidence="2 3">
    <name type="scientific">Rhizobium etli</name>
    <dbReference type="NCBI Taxonomy" id="29449"/>
    <lineage>
        <taxon>Bacteria</taxon>
        <taxon>Pseudomonadati</taxon>
        <taxon>Pseudomonadota</taxon>
        <taxon>Alphaproteobacteria</taxon>
        <taxon>Hyphomicrobiales</taxon>
        <taxon>Rhizobiaceae</taxon>
        <taxon>Rhizobium/Agrobacterium group</taxon>
        <taxon>Rhizobium</taxon>
    </lineage>
</organism>
<reference evidence="3 4" key="1">
    <citation type="submission" date="2020-08" db="EMBL/GenBank/DDBJ databases">
        <title>Genomic Encyclopedia of Type Strains, Phase IV (KMG-V): Genome sequencing to study the core and pangenomes of soil and plant-associated prokaryotes.</title>
        <authorList>
            <person name="Whitman W."/>
        </authorList>
    </citation>
    <scope>NUCLEOTIDE SEQUENCE [LARGE SCALE GENOMIC DNA]</scope>
    <source>
        <strain evidence="1 4">SEMIA 471</strain>
        <strain evidence="2 3">SEMIA 489</strain>
    </source>
</reference>
<dbReference type="Proteomes" id="UP000523431">
    <property type="component" value="Unassembled WGS sequence"/>
</dbReference>
<evidence type="ECO:0000313" key="3">
    <source>
        <dbReference type="Proteomes" id="UP000523431"/>
    </source>
</evidence>
<proteinExistence type="predicted"/>
<dbReference type="EMBL" id="JACIHU010000003">
    <property type="protein sequence ID" value="MBB4479574.1"/>
    <property type="molecule type" value="Genomic_DNA"/>
</dbReference>
<evidence type="ECO:0000313" key="1">
    <source>
        <dbReference type="EMBL" id="MBB4479574.1"/>
    </source>
</evidence>